<dbReference type="Gene3D" id="3.30.1330.40">
    <property type="entry name" value="RutC-like"/>
    <property type="match status" value="1"/>
</dbReference>
<dbReference type="PANTHER" id="PTHR11803:SF58">
    <property type="entry name" value="PROTEIN HMF1-RELATED"/>
    <property type="match status" value="1"/>
</dbReference>
<comment type="caution">
    <text evidence="2">The sequence shown here is derived from an EMBL/GenBank/DDBJ whole genome shotgun (WGS) entry which is preliminary data.</text>
</comment>
<dbReference type="InterPro" id="IPR035959">
    <property type="entry name" value="RutC-like_sf"/>
</dbReference>
<dbReference type="InterPro" id="IPR006175">
    <property type="entry name" value="YjgF/YER057c/UK114"/>
</dbReference>
<accession>A0ABX0W0A7</accession>
<protein>
    <submittedName>
        <fullName evidence="2">RidA family protein</fullName>
    </submittedName>
</protein>
<dbReference type="Pfam" id="PF01042">
    <property type="entry name" value="Ribonuc_L-PSP"/>
    <property type="match status" value="1"/>
</dbReference>
<comment type="similarity">
    <text evidence="1">Belongs to the RutC family.</text>
</comment>
<dbReference type="RefSeq" id="WP_167637679.1">
    <property type="nucleotide sequence ID" value="NZ_JAATOP010000004.1"/>
</dbReference>
<evidence type="ECO:0000313" key="3">
    <source>
        <dbReference type="Proteomes" id="UP000709466"/>
    </source>
</evidence>
<dbReference type="CDD" id="cd00448">
    <property type="entry name" value="YjgF_YER057c_UK114_family"/>
    <property type="match status" value="1"/>
</dbReference>
<organism evidence="2 3">
    <name type="scientific">Marivivens donghaensis</name>
    <dbReference type="NCBI Taxonomy" id="1699413"/>
    <lineage>
        <taxon>Bacteria</taxon>
        <taxon>Pseudomonadati</taxon>
        <taxon>Pseudomonadota</taxon>
        <taxon>Alphaproteobacteria</taxon>
        <taxon>Rhodobacterales</taxon>
        <taxon>Paracoccaceae</taxon>
        <taxon>Marivivens group</taxon>
        <taxon>Marivivens</taxon>
    </lineage>
</organism>
<sequence length="138" mass="14866">MNIQTNTAAQYINPADMVETTRNGYSQAVIAPAGKRMAYISGQTANYHEGAITPDFDAQVLEAYANLAKVLDAMDARPDQVVKLTTYVVDHDPSKFPILVKAVMDLFGDARPAQSLVPVPCLAVPGLKFEVEAVVAID</sequence>
<dbReference type="Proteomes" id="UP000709466">
    <property type="component" value="Unassembled WGS sequence"/>
</dbReference>
<dbReference type="EMBL" id="JAATOP010000004">
    <property type="protein sequence ID" value="NIY72298.1"/>
    <property type="molecule type" value="Genomic_DNA"/>
</dbReference>
<dbReference type="SUPFAM" id="SSF55298">
    <property type="entry name" value="YjgF-like"/>
    <property type="match status" value="1"/>
</dbReference>
<evidence type="ECO:0000256" key="1">
    <source>
        <dbReference type="ARBA" id="ARBA00010552"/>
    </source>
</evidence>
<proteinExistence type="inferred from homology"/>
<name>A0ABX0W0A7_9RHOB</name>
<reference evidence="2 3" key="1">
    <citation type="submission" date="2020-03" db="EMBL/GenBank/DDBJ databases">
        <title>Bacterial isolates of synthetic phycosphere.</title>
        <authorList>
            <person name="Fu H."/>
            <person name="Moran M.A."/>
        </authorList>
    </citation>
    <scope>NUCLEOTIDE SEQUENCE [LARGE SCALE GENOMIC DNA]</scope>
    <source>
        <strain evidence="2 3">HF1</strain>
    </source>
</reference>
<keyword evidence="3" id="KW-1185">Reference proteome</keyword>
<evidence type="ECO:0000313" key="2">
    <source>
        <dbReference type="EMBL" id="NIY72298.1"/>
    </source>
</evidence>
<gene>
    <name evidence="2" type="ORF">HCZ30_07595</name>
</gene>
<dbReference type="PANTHER" id="PTHR11803">
    <property type="entry name" value="2-IMINOBUTANOATE/2-IMINOPROPANOATE DEAMINASE RIDA"/>
    <property type="match status" value="1"/>
</dbReference>